<protein>
    <submittedName>
        <fullName evidence="2">Helix-turn-helix domain-containing protein</fullName>
    </submittedName>
</protein>
<gene>
    <name evidence="2" type="ORF">ACFOX0_18040</name>
</gene>
<dbReference type="EMBL" id="JBHSBN010000011">
    <property type="protein sequence ID" value="MFC4107819.1"/>
    <property type="molecule type" value="Genomic_DNA"/>
</dbReference>
<evidence type="ECO:0000313" key="2">
    <source>
        <dbReference type="EMBL" id="MFC4107819.1"/>
    </source>
</evidence>
<comment type="caution">
    <text evidence="2">The sequence shown here is derived from an EMBL/GenBank/DDBJ whole genome shotgun (WGS) entry which is preliminary data.</text>
</comment>
<organism evidence="2 3">
    <name type="scientific">Micromonospora zhanjiangensis</name>
    <dbReference type="NCBI Taxonomy" id="1522057"/>
    <lineage>
        <taxon>Bacteria</taxon>
        <taxon>Bacillati</taxon>
        <taxon>Actinomycetota</taxon>
        <taxon>Actinomycetes</taxon>
        <taxon>Micromonosporales</taxon>
        <taxon>Micromonosporaceae</taxon>
        <taxon>Micromonospora</taxon>
    </lineage>
</organism>
<evidence type="ECO:0000313" key="3">
    <source>
        <dbReference type="Proteomes" id="UP001595868"/>
    </source>
</evidence>
<evidence type="ECO:0000256" key="1">
    <source>
        <dbReference type="SAM" id="MobiDB-lite"/>
    </source>
</evidence>
<reference evidence="3" key="1">
    <citation type="journal article" date="2019" name="Int. J. Syst. Evol. Microbiol.">
        <title>The Global Catalogue of Microorganisms (GCM) 10K type strain sequencing project: providing services to taxonomists for standard genome sequencing and annotation.</title>
        <authorList>
            <consortium name="The Broad Institute Genomics Platform"/>
            <consortium name="The Broad Institute Genome Sequencing Center for Infectious Disease"/>
            <person name="Wu L."/>
            <person name="Ma J."/>
        </authorList>
    </citation>
    <scope>NUCLEOTIDE SEQUENCE [LARGE SCALE GENOMIC DNA]</scope>
    <source>
        <strain evidence="3">2902at01</strain>
    </source>
</reference>
<keyword evidence="3" id="KW-1185">Reference proteome</keyword>
<dbReference type="RefSeq" id="WP_377547236.1">
    <property type="nucleotide sequence ID" value="NZ_JBHSBN010000011.1"/>
</dbReference>
<name>A0ABV8KP75_9ACTN</name>
<dbReference type="Proteomes" id="UP001595868">
    <property type="component" value="Unassembled WGS sequence"/>
</dbReference>
<feature type="region of interest" description="Disordered" evidence="1">
    <location>
        <begin position="1"/>
        <end position="42"/>
    </location>
</feature>
<proteinExistence type="predicted"/>
<accession>A0ABV8KP75</accession>
<dbReference type="CDD" id="cd00093">
    <property type="entry name" value="HTH_XRE"/>
    <property type="match status" value="1"/>
</dbReference>
<dbReference type="InterPro" id="IPR001387">
    <property type="entry name" value="Cro/C1-type_HTH"/>
</dbReference>
<feature type="compositionally biased region" description="Basic residues" evidence="1">
    <location>
        <begin position="20"/>
        <end position="29"/>
    </location>
</feature>
<sequence length="170" mass="18827">MHLIDARGSRVSAAPVPQSRSRHPSRTRHGGATDGTYDLSVPASASQDPRVLAFARFVKRALGEARAEGWSIDDVEERTGLRRSTIYRWTRAEVESPQRIQVHKFVDGLGIPRTTASQILGWDGTPPATDPDVAVDPDMQAVMRRLKDPSVTPEEKTTIRQMLRYLARGG</sequence>